<dbReference type="EMBL" id="ML738619">
    <property type="protein sequence ID" value="KAE8163272.1"/>
    <property type="molecule type" value="Genomic_DNA"/>
</dbReference>
<feature type="transmembrane region" description="Helical" evidence="1">
    <location>
        <begin position="6"/>
        <end position="26"/>
    </location>
</feature>
<gene>
    <name evidence="2" type="ORF">BDV40DRAFT_263223</name>
</gene>
<keyword evidence="1" id="KW-0812">Transmembrane</keyword>
<organism evidence="2 3">
    <name type="scientific">Aspergillus tamarii</name>
    <dbReference type="NCBI Taxonomy" id="41984"/>
    <lineage>
        <taxon>Eukaryota</taxon>
        <taxon>Fungi</taxon>
        <taxon>Dikarya</taxon>
        <taxon>Ascomycota</taxon>
        <taxon>Pezizomycotina</taxon>
        <taxon>Eurotiomycetes</taxon>
        <taxon>Eurotiomycetidae</taxon>
        <taxon>Eurotiales</taxon>
        <taxon>Aspergillaceae</taxon>
        <taxon>Aspergillus</taxon>
        <taxon>Aspergillus subgen. Circumdati</taxon>
    </lineage>
</organism>
<dbReference type="Proteomes" id="UP000326950">
    <property type="component" value="Unassembled WGS sequence"/>
</dbReference>
<keyword evidence="1" id="KW-1133">Transmembrane helix</keyword>
<protein>
    <submittedName>
        <fullName evidence="2">Uncharacterized protein</fullName>
    </submittedName>
</protein>
<sequence>MGLSVGIYIPFLSPTVVYPSSVVYIGDGPLGMRSKRYRTIYSCHSRVRFEVAKVGFHLHPASRPNQFSPHILGPSYRRRTRT</sequence>
<keyword evidence="3" id="KW-1185">Reference proteome</keyword>
<proteinExistence type="predicted"/>
<evidence type="ECO:0000256" key="1">
    <source>
        <dbReference type="SAM" id="Phobius"/>
    </source>
</evidence>
<keyword evidence="1" id="KW-0472">Membrane</keyword>
<dbReference type="AlphaFoldDB" id="A0A5N6UX71"/>
<evidence type="ECO:0000313" key="2">
    <source>
        <dbReference type="EMBL" id="KAE8163272.1"/>
    </source>
</evidence>
<name>A0A5N6UX71_ASPTM</name>
<reference evidence="2 3" key="1">
    <citation type="submission" date="2019-04" db="EMBL/GenBank/DDBJ databases">
        <title>Friends and foes A comparative genomics study of 23 Aspergillus species from section Flavi.</title>
        <authorList>
            <consortium name="DOE Joint Genome Institute"/>
            <person name="Kjaerbolling I."/>
            <person name="Vesth T."/>
            <person name="Frisvad J.C."/>
            <person name="Nybo J.L."/>
            <person name="Theobald S."/>
            <person name="Kildgaard S."/>
            <person name="Isbrandt T."/>
            <person name="Kuo A."/>
            <person name="Sato A."/>
            <person name="Lyhne E.K."/>
            <person name="Kogle M.E."/>
            <person name="Wiebenga A."/>
            <person name="Kun R.S."/>
            <person name="Lubbers R.J."/>
            <person name="Makela M.R."/>
            <person name="Barry K."/>
            <person name="Chovatia M."/>
            <person name="Clum A."/>
            <person name="Daum C."/>
            <person name="Haridas S."/>
            <person name="He G."/>
            <person name="LaButti K."/>
            <person name="Lipzen A."/>
            <person name="Mondo S."/>
            <person name="Riley R."/>
            <person name="Salamov A."/>
            <person name="Simmons B.A."/>
            <person name="Magnuson J.K."/>
            <person name="Henrissat B."/>
            <person name="Mortensen U.H."/>
            <person name="Larsen T.O."/>
            <person name="Devries R.P."/>
            <person name="Grigoriev I.V."/>
            <person name="Machida M."/>
            <person name="Baker S.E."/>
            <person name="Andersen M.R."/>
        </authorList>
    </citation>
    <scope>NUCLEOTIDE SEQUENCE [LARGE SCALE GENOMIC DNA]</scope>
    <source>
        <strain evidence="2 3">CBS 117626</strain>
    </source>
</reference>
<accession>A0A5N6UX71</accession>
<evidence type="ECO:0000313" key="3">
    <source>
        <dbReference type="Proteomes" id="UP000326950"/>
    </source>
</evidence>